<dbReference type="Proteomes" id="UP001597561">
    <property type="component" value="Unassembled WGS sequence"/>
</dbReference>
<dbReference type="RefSeq" id="WP_204727897.1">
    <property type="nucleotide sequence ID" value="NZ_JAFBDK010000001.1"/>
</dbReference>
<proteinExistence type="predicted"/>
<organism evidence="2 3">
    <name type="scientific">Jeotgalibacillus terrae</name>
    <dbReference type="NCBI Taxonomy" id="587735"/>
    <lineage>
        <taxon>Bacteria</taxon>
        <taxon>Bacillati</taxon>
        <taxon>Bacillota</taxon>
        <taxon>Bacilli</taxon>
        <taxon>Bacillales</taxon>
        <taxon>Caryophanaceae</taxon>
        <taxon>Jeotgalibacillus</taxon>
    </lineage>
</organism>
<evidence type="ECO:0008006" key="4">
    <source>
        <dbReference type="Google" id="ProtNLM"/>
    </source>
</evidence>
<comment type="caution">
    <text evidence="2">The sequence shown here is derived from an EMBL/GenBank/DDBJ whole genome shotgun (WGS) entry which is preliminary data.</text>
</comment>
<accession>A0ABW5ZEG1</accession>
<reference evidence="3" key="1">
    <citation type="journal article" date="2019" name="Int. J. Syst. Evol. Microbiol.">
        <title>The Global Catalogue of Microorganisms (GCM) 10K type strain sequencing project: providing services to taxonomists for standard genome sequencing and annotation.</title>
        <authorList>
            <consortium name="The Broad Institute Genomics Platform"/>
            <consortium name="The Broad Institute Genome Sequencing Center for Infectious Disease"/>
            <person name="Wu L."/>
            <person name="Ma J."/>
        </authorList>
    </citation>
    <scope>NUCLEOTIDE SEQUENCE [LARGE SCALE GENOMIC DNA]</scope>
    <source>
        <strain evidence="3">KCTC 13528</strain>
    </source>
</reference>
<feature type="transmembrane region" description="Helical" evidence="1">
    <location>
        <begin position="425"/>
        <end position="443"/>
    </location>
</feature>
<keyword evidence="1" id="KW-0812">Transmembrane</keyword>
<keyword evidence="3" id="KW-1185">Reference proteome</keyword>
<name>A0ABW5ZEG1_9BACL</name>
<sequence>MAGKRVISAVLTLKDRNFASGVKKATGGTQDFQRKVQHTKNEVKEFGSTAVSRFSSVAKGAAGMAAGMATLGAAGAAALGGLAMKAVEATSEITKFSQVAGMSTDGFQQWDHVMKSYGYSVEQASGDLAALAEKAMDASNGVGEGAELFGKLGVAVTDSSGALKTQEQLFNETITALQGMENQTERNAIATALLSTTGEELAPVLNMTSKELDNLKGKANVISEEDLAKSEKFRMSLNNVKAQAKGFATELGVGAIPYLQRFVTFASDNMPAIQEKVSSAMSIASGALSWVGEQGTIAFNNIKSAIDQNQPTIDAFKNAASETGEFLTSGLEKAQPYLIWMRDEGLPLVVDAMASVADGAMGIYETVTNNWSTIGPLVYGIVGAMAAYKVGVLGVAAAKGVWKGVTTGLTIAQALLNGTLALSPLGWIAIAIGAVIAVGILLWQNWDTIREKGSQLWTSLTGSFSGIQDGFSVMWSGMKAAARVGVNYIIDKLNAMITGFNNFASIKIPDWVPGIGGKGFEMNVPTIPKFAQGTSYFRGGLAQINERGGEIVDLPNGSRVYPHDRSVQMARSEGGSVTVENINIYGANMTSSEIINELVRELQKRLNNS</sequence>
<evidence type="ECO:0000313" key="2">
    <source>
        <dbReference type="EMBL" id="MFD2911340.1"/>
    </source>
</evidence>
<dbReference type="EMBL" id="JBHUPG010000008">
    <property type="protein sequence ID" value="MFD2911340.1"/>
    <property type="molecule type" value="Genomic_DNA"/>
</dbReference>
<evidence type="ECO:0000313" key="3">
    <source>
        <dbReference type="Proteomes" id="UP001597561"/>
    </source>
</evidence>
<gene>
    <name evidence="2" type="ORF">ACFS5P_05590</name>
</gene>
<keyword evidence="1" id="KW-1133">Transmembrane helix</keyword>
<protein>
    <recommendedName>
        <fullName evidence="4">Phage tail tape measure protein</fullName>
    </recommendedName>
</protein>
<keyword evidence="1" id="KW-0472">Membrane</keyword>
<evidence type="ECO:0000256" key="1">
    <source>
        <dbReference type="SAM" id="Phobius"/>
    </source>
</evidence>